<feature type="transmembrane region" description="Helical" evidence="1">
    <location>
        <begin position="6"/>
        <end position="27"/>
    </location>
</feature>
<dbReference type="OrthoDB" id="17255at2759"/>
<dbReference type="PROSITE" id="PS51340">
    <property type="entry name" value="MOSC"/>
    <property type="match status" value="1"/>
</dbReference>
<keyword evidence="1" id="KW-0812">Transmembrane</keyword>
<protein>
    <submittedName>
        <fullName evidence="3">(pine wood nematode) hypothetical protein</fullName>
    </submittedName>
    <submittedName>
        <fullName evidence="6">MOSC domain-containing protein</fullName>
    </submittedName>
</protein>
<dbReference type="Proteomes" id="UP000095284">
    <property type="component" value="Unplaced"/>
</dbReference>
<dbReference type="EMBL" id="CAJFCV020000002">
    <property type="protein sequence ID" value="CAG9095783.1"/>
    <property type="molecule type" value="Genomic_DNA"/>
</dbReference>
<organism evidence="4 6">
    <name type="scientific">Bursaphelenchus xylophilus</name>
    <name type="common">Pinewood nematode worm</name>
    <name type="synonym">Aphelenchoides xylophilus</name>
    <dbReference type="NCBI Taxonomy" id="6326"/>
    <lineage>
        <taxon>Eukaryota</taxon>
        <taxon>Metazoa</taxon>
        <taxon>Ecdysozoa</taxon>
        <taxon>Nematoda</taxon>
        <taxon>Chromadorea</taxon>
        <taxon>Rhabditida</taxon>
        <taxon>Tylenchina</taxon>
        <taxon>Tylenchomorpha</taxon>
        <taxon>Aphelenchoidea</taxon>
        <taxon>Aphelenchoididae</taxon>
        <taxon>Bursaphelenchus</taxon>
    </lineage>
</organism>
<accession>A0A1I7RPC4</accession>
<sequence length="349" mass="39883">MSLVQHPQKIGVIAGLGAAGVATAYFVNKYVKSRRYWNAEYVDVGRVDRAFIYPIKSCKPVETSYLDCAERGPRNGWLTDREYLVVDEANEHMFLTARTYPKMVLIDCEAEANKFVVKFPDGKRVEIDVAEVVKRNDVRRAALHGGKKTDGLDCGDEIGEALTQYLQVEGKRRLRLLKFDPKLWTERDFHTDPSWWHNPVPNVQDHINYSDMNAFMAISTGSLEVMNQKLAEIGSEEVEIRNFRPNFFINSNVPFAEDYWLNVRIGDAEFVCVRPCTRCILTTVNPTTGEKHPKMQPLKLLREFRLAPEGQLRKAFDMSPIFGVFMVLVRPGRVRVGDTVYAQIKPTAF</sequence>
<evidence type="ECO:0000259" key="2">
    <source>
        <dbReference type="PROSITE" id="PS51340"/>
    </source>
</evidence>
<reference evidence="6" key="1">
    <citation type="submission" date="2016-11" db="UniProtKB">
        <authorList>
            <consortium name="WormBaseParasite"/>
        </authorList>
    </citation>
    <scope>IDENTIFICATION</scope>
</reference>
<feature type="domain" description="MOSC" evidence="2">
    <location>
        <begin position="166"/>
        <end position="343"/>
    </location>
</feature>
<dbReference type="PANTHER" id="PTHR14237:SF19">
    <property type="entry name" value="MITOCHONDRIAL AMIDOXIME REDUCING COMPONENT 1"/>
    <property type="match status" value="1"/>
</dbReference>
<dbReference type="SUPFAM" id="SSF141673">
    <property type="entry name" value="MOSC N-terminal domain-like"/>
    <property type="match status" value="1"/>
</dbReference>
<evidence type="ECO:0000313" key="3">
    <source>
        <dbReference type="EMBL" id="CAD5214825.1"/>
    </source>
</evidence>
<dbReference type="eggNOG" id="KOG2362">
    <property type="taxonomic scope" value="Eukaryota"/>
</dbReference>
<dbReference type="GO" id="GO:0030170">
    <property type="term" value="F:pyridoxal phosphate binding"/>
    <property type="evidence" value="ECO:0007669"/>
    <property type="project" value="InterPro"/>
</dbReference>
<keyword evidence="5" id="KW-1185">Reference proteome</keyword>
<dbReference type="Proteomes" id="UP000659654">
    <property type="component" value="Unassembled WGS sequence"/>
</dbReference>
<dbReference type="GO" id="GO:0030151">
    <property type="term" value="F:molybdenum ion binding"/>
    <property type="evidence" value="ECO:0007669"/>
    <property type="project" value="InterPro"/>
</dbReference>
<dbReference type="Pfam" id="PF03473">
    <property type="entry name" value="MOSC"/>
    <property type="match status" value="1"/>
</dbReference>
<gene>
    <name evidence="3" type="ORF">BXYJ_LOCUS3723</name>
</gene>
<dbReference type="EMBL" id="CAJFDI010000002">
    <property type="protein sequence ID" value="CAD5214825.1"/>
    <property type="molecule type" value="Genomic_DNA"/>
</dbReference>
<proteinExistence type="predicted"/>
<dbReference type="Proteomes" id="UP000582659">
    <property type="component" value="Unassembled WGS sequence"/>
</dbReference>
<dbReference type="SMR" id="A0A1I7RPC4"/>
<evidence type="ECO:0000313" key="6">
    <source>
        <dbReference type="WBParaSite" id="BXY_0256500.1"/>
    </source>
</evidence>
<dbReference type="InterPro" id="IPR011037">
    <property type="entry name" value="Pyrv_Knase-like_insert_dom_sf"/>
</dbReference>
<name>A0A1I7RPC4_BURXY</name>
<keyword evidence="1" id="KW-0472">Membrane</keyword>
<reference evidence="3" key="2">
    <citation type="submission" date="2020-09" db="EMBL/GenBank/DDBJ databases">
        <authorList>
            <person name="Kikuchi T."/>
        </authorList>
    </citation>
    <scope>NUCLEOTIDE SEQUENCE</scope>
    <source>
        <strain evidence="3">Ka4C1</strain>
    </source>
</reference>
<dbReference type="InterPro" id="IPR005303">
    <property type="entry name" value="MOCOS_middle"/>
</dbReference>
<dbReference type="AlphaFoldDB" id="A0A1I7RPC4"/>
<dbReference type="InterPro" id="IPR005302">
    <property type="entry name" value="MoCF_Sase_C"/>
</dbReference>
<keyword evidence="1" id="KW-1133">Transmembrane helix</keyword>
<dbReference type="GO" id="GO:0003824">
    <property type="term" value="F:catalytic activity"/>
    <property type="evidence" value="ECO:0007669"/>
    <property type="project" value="InterPro"/>
</dbReference>
<evidence type="ECO:0000313" key="4">
    <source>
        <dbReference type="Proteomes" id="UP000095284"/>
    </source>
</evidence>
<dbReference type="WBParaSite" id="BXY_0256500.1">
    <property type="protein sequence ID" value="BXY_0256500.1"/>
    <property type="gene ID" value="BXY_0256500"/>
</dbReference>
<dbReference type="PANTHER" id="PTHR14237">
    <property type="entry name" value="MOLYBDOPTERIN COFACTOR SULFURASE MOSC"/>
    <property type="match status" value="1"/>
</dbReference>
<dbReference type="SUPFAM" id="SSF50800">
    <property type="entry name" value="PK beta-barrel domain-like"/>
    <property type="match status" value="1"/>
</dbReference>
<evidence type="ECO:0000313" key="5">
    <source>
        <dbReference type="Proteomes" id="UP000659654"/>
    </source>
</evidence>
<evidence type="ECO:0000256" key="1">
    <source>
        <dbReference type="SAM" id="Phobius"/>
    </source>
</evidence>
<dbReference type="Pfam" id="PF03476">
    <property type="entry name" value="MOSC_N"/>
    <property type="match status" value="1"/>
</dbReference>